<name>A0A1Y0UW48_9PROT</name>
<dbReference type="AlphaFoldDB" id="A0A1Y0UW48"/>
<dbReference type="Gene3D" id="1.10.260.40">
    <property type="entry name" value="lambda repressor-like DNA-binding domains"/>
    <property type="match status" value="1"/>
</dbReference>
<accession>A0A1Y0UW48</accession>
<dbReference type="EMBL" id="CP021524">
    <property type="protein sequence ID" value="ARW10005.1"/>
    <property type="molecule type" value="Genomic_DNA"/>
</dbReference>
<proteinExistence type="predicted"/>
<dbReference type="InterPro" id="IPR010982">
    <property type="entry name" value="Lambda_DNA-bd_dom_sf"/>
</dbReference>
<protein>
    <recommendedName>
        <fullName evidence="3">HTH cro/C1-type domain-containing protein</fullName>
    </recommendedName>
</protein>
<sequence length="77" mass="8579">MKRGNSMDDADVFRIVDRAINKAGSQSAFARKVGITRSALCKQHNAKTAKGYTNEVLLAAGIKRFQPPTEYYLMDEI</sequence>
<dbReference type="Proteomes" id="UP000195633">
    <property type="component" value="Chromosome"/>
</dbReference>
<gene>
    <name evidence="1" type="ORF">S101447_00903</name>
</gene>
<dbReference type="GO" id="GO:0003677">
    <property type="term" value="F:DNA binding"/>
    <property type="evidence" value="ECO:0007669"/>
    <property type="project" value="InterPro"/>
</dbReference>
<evidence type="ECO:0008006" key="3">
    <source>
        <dbReference type="Google" id="ProtNLM"/>
    </source>
</evidence>
<evidence type="ECO:0000313" key="2">
    <source>
        <dbReference type="Proteomes" id="UP000195633"/>
    </source>
</evidence>
<dbReference type="RefSeq" id="WP_087635481.1">
    <property type="nucleotide sequence ID" value="NZ_CP021524.1"/>
</dbReference>
<reference evidence="1 2" key="1">
    <citation type="submission" date="2017-05" db="EMBL/GenBank/DDBJ databases">
        <title>Genome sequence of Acetobacter pasteurianus subsp. ascendens strain SRCM101447.</title>
        <authorList>
            <person name="Cho S.H."/>
        </authorList>
    </citation>
    <scope>NUCLEOTIDE SEQUENCE [LARGE SCALE GENOMIC DNA]</scope>
    <source>
        <strain evidence="1 2">SRCM101447</strain>
    </source>
</reference>
<evidence type="ECO:0000313" key="1">
    <source>
        <dbReference type="EMBL" id="ARW10005.1"/>
    </source>
</evidence>
<dbReference type="GeneID" id="66351656"/>
<organism evidence="1 2">
    <name type="scientific">Acetobacter ascendens</name>
    <dbReference type="NCBI Taxonomy" id="481146"/>
    <lineage>
        <taxon>Bacteria</taxon>
        <taxon>Pseudomonadati</taxon>
        <taxon>Pseudomonadota</taxon>
        <taxon>Alphaproteobacteria</taxon>
        <taxon>Acetobacterales</taxon>
        <taxon>Acetobacteraceae</taxon>
        <taxon>Acetobacter</taxon>
    </lineage>
</organism>